<dbReference type="SUPFAM" id="SSF56281">
    <property type="entry name" value="Metallo-hydrolase/oxidoreductase"/>
    <property type="match status" value="1"/>
</dbReference>
<dbReference type="EMBL" id="RHHN01000025">
    <property type="protein sequence ID" value="RNB57263.1"/>
    <property type="molecule type" value="Genomic_DNA"/>
</dbReference>
<comment type="subcellular location">
    <subcellularLocation>
        <location evidence="1">Cell membrane</location>
        <topology evidence="1">Multi-pass membrane protein</topology>
    </subcellularLocation>
</comment>
<evidence type="ECO:0000256" key="8">
    <source>
        <dbReference type="ARBA" id="ARBA00048505"/>
    </source>
</evidence>
<dbReference type="Pfam" id="PF13567">
    <property type="entry name" value="DUF4131"/>
    <property type="match status" value="1"/>
</dbReference>
<dbReference type="GeneID" id="82812379"/>
<keyword evidence="2" id="KW-1003">Cell membrane</keyword>
<dbReference type="Proteomes" id="UP000317180">
    <property type="component" value="Unassembled WGS sequence"/>
</dbReference>
<dbReference type="NCBIfam" id="TIGR00361">
    <property type="entry name" value="ComEC_Rec2"/>
    <property type="match status" value="1"/>
</dbReference>
<feature type="transmembrane region" description="Helical" evidence="9">
    <location>
        <begin position="246"/>
        <end position="268"/>
    </location>
</feature>
<evidence type="ECO:0000313" key="12">
    <source>
        <dbReference type="EMBL" id="RNB57263.1"/>
    </source>
</evidence>
<dbReference type="InterPro" id="IPR001279">
    <property type="entry name" value="Metallo-B-lactamas"/>
</dbReference>
<evidence type="ECO:0000259" key="10">
    <source>
        <dbReference type="SMART" id="SM00849"/>
    </source>
</evidence>
<dbReference type="NCBIfam" id="TIGR00360">
    <property type="entry name" value="ComEC_N-term"/>
    <property type="match status" value="1"/>
</dbReference>
<dbReference type="Pfam" id="PF00753">
    <property type="entry name" value="Lactamase_B"/>
    <property type="match status" value="1"/>
</dbReference>
<dbReference type="PANTHER" id="PTHR30619:SF1">
    <property type="entry name" value="RECOMBINATION PROTEIN 2"/>
    <property type="match status" value="1"/>
</dbReference>
<dbReference type="OrthoDB" id="9761531at2"/>
<dbReference type="InterPro" id="IPR025405">
    <property type="entry name" value="DUF4131"/>
</dbReference>
<feature type="transmembrane region" description="Helical" evidence="9">
    <location>
        <begin position="427"/>
        <end position="452"/>
    </location>
</feature>
<feature type="transmembrane region" description="Helical" evidence="9">
    <location>
        <begin position="46"/>
        <end position="64"/>
    </location>
</feature>
<evidence type="ECO:0000313" key="14">
    <source>
        <dbReference type="Proteomes" id="UP000317180"/>
    </source>
</evidence>
<evidence type="ECO:0000256" key="5">
    <source>
        <dbReference type="ARBA" id="ARBA00023136"/>
    </source>
</evidence>
<feature type="domain" description="Metallo-beta-lactamase" evidence="10">
    <location>
        <begin position="533"/>
        <end position="742"/>
    </location>
</feature>
<dbReference type="InterPro" id="IPR004797">
    <property type="entry name" value="Competence_ComEC/Rec2"/>
</dbReference>
<evidence type="ECO:0000256" key="7">
    <source>
        <dbReference type="ARBA" id="ARBA00034301"/>
    </source>
</evidence>
<comment type="function">
    <text evidence="7">Counteracts the endogenous Pycsar antiviral defense system. Phosphodiesterase that enables metal-dependent hydrolysis of host cyclic nucleotide Pycsar defense signals such as cCMP and cUMP.</text>
</comment>
<evidence type="ECO:0000256" key="9">
    <source>
        <dbReference type="SAM" id="Phobius"/>
    </source>
</evidence>
<dbReference type="PANTHER" id="PTHR30619">
    <property type="entry name" value="DNA INTERNALIZATION/COMPETENCE PROTEIN COMEC/REC2"/>
    <property type="match status" value="1"/>
</dbReference>
<dbReference type="CDD" id="cd07731">
    <property type="entry name" value="ComA-like_MBL-fold"/>
    <property type="match status" value="1"/>
</dbReference>
<evidence type="ECO:0000313" key="11">
    <source>
        <dbReference type="EMBL" id="GED26053.1"/>
    </source>
</evidence>
<reference evidence="11 14" key="2">
    <citation type="submission" date="2019-06" db="EMBL/GenBank/DDBJ databases">
        <title>Whole genome shotgun sequence of Brevibacillus agri NBRC 15538.</title>
        <authorList>
            <person name="Hosoyama A."/>
            <person name="Uohara A."/>
            <person name="Ohji S."/>
            <person name="Ichikawa N."/>
        </authorList>
    </citation>
    <scope>NUCLEOTIDE SEQUENCE [LARGE SCALE GENOMIC DNA]</scope>
    <source>
        <strain evidence="11 14">NBRC 15538</strain>
    </source>
</reference>
<evidence type="ECO:0000256" key="3">
    <source>
        <dbReference type="ARBA" id="ARBA00022692"/>
    </source>
</evidence>
<feature type="transmembrane region" description="Helical" evidence="9">
    <location>
        <begin position="288"/>
        <end position="314"/>
    </location>
</feature>
<accession>A0A3M8B1X0</accession>
<gene>
    <name evidence="11" type="ORF">BAG01nite_21550</name>
    <name evidence="12" type="ORF">EB820_07890</name>
</gene>
<dbReference type="RefSeq" id="WP_007777479.1">
    <property type="nucleotide sequence ID" value="NZ_BJOD01000018.1"/>
</dbReference>
<evidence type="ECO:0000256" key="4">
    <source>
        <dbReference type="ARBA" id="ARBA00022989"/>
    </source>
</evidence>
<feature type="transmembrane region" description="Helical" evidence="9">
    <location>
        <begin position="349"/>
        <end position="368"/>
    </location>
</feature>
<feature type="transmembrane region" description="Helical" evidence="9">
    <location>
        <begin position="403"/>
        <end position="420"/>
    </location>
</feature>
<name>A0A3M8B1X0_9BACL</name>
<dbReference type="AlphaFoldDB" id="A0A3M8B1X0"/>
<keyword evidence="4 9" id="KW-1133">Transmembrane helix</keyword>
<reference evidence="12 13" key="1">
    <citation type="submission" date="2018-10" db="EMBL/GenBank/DDBJ databases">
        <title>Phylogenomics of Brevibacillus.</title>
        <authorList>
            <person name="Dunlap C."/>
        </authorList>
    </citation>
    <scope>NUCLEOTIDE SEQUENCE [LARGE SCALE GENOMIC DNA]</scope>
    <source>
        <strain evidence="12 13">NRRL NRS 1219</strain>
    </source>
</reference>
<dbReference type="GO" id="GO:0005886">
    <property type="term" value="C:plasma membrane"/>
    <property type="evidence" value="ECO:0007669"/>
    <property type="project" value="UniProtKB-SubCell"/>
</dbReference>
<proteinExistence type="predicted"/>
<dbReference type="InterPro" id="IPR036866">
    <property type="entry name" value="RibonucZ/Hydroxyglut_hydro"/>
</dbReference>
<protein>
    <submittedName>
        <fullName evidence="12">DNA internalization-related competence protein ComEC/Rec2</fullName>
    </submittedName>
</protein>
<dbReference type="EMBL" id="BJOD01000018">
    <property type="protein sequence ID" value="GED26053.1"/>
    <property type="molecule type" value="Genomic_DNA"/>
</dbReference>
<keyword evidence="14" id="KW-1185">Reference proteome</keyword>
<keyword evidence="3 9" id="KW-0812">Transmembrane</keyword>
<evidence type="ECO:0000256" key="2">
    <source>
        <dbReference type="ARBA" id="ARBA00022475"/>
    </source>
</evidence>
<dbReference type="InterPro" id="IPR035681">
    <property type="entry name" value="ComA-like_MBL"/>
</dbReference>
<dbReference type="InterPro" id="IPR004477">
    <property type="entry name" value="ComEC_N"/>
</dbReference>
<feature type="transmembrane region" description="Helical" evidence="9">
    <location>
        <begin position="501"/>
        <end position="518"/>
    </location>
</feature>
<evidence type="ECO:0000256" key="1">
    <source>
        <dbReference type="ARBA" id="ARBA00004651"/>
    </source>
</evidence>
<evidence type="ECO:0000256" key="6">
    <source>
        <dbReference type="ARBA" id="ARBA00034221"/>
    </source>
</evidence>
<comment type="catalytic activity">
    <reaction evidence="6">
        <text>3',5'-cyclic CMP + H2O = CMP + H(+)</text>
        <dbReference type="Rhea" id="RHEA:72675"/>
        <dbReference type="ChEBI" id="CHEBI:15377"/>
        <dbReference type="ChEBI" id="CHEBI:15378"/>
        <dbReference type="ChEBI" id="CHEBI:58003"/>
        <dbReference type="ChEBI" id="CHEBI:60377"/>
    </reaction>
    <physiologicalReaction direction="left-to-right" evidence="6">
        <dbReference type="Rhea" id="RHEA:72676"/>
    </physiologicalReaction>
</comment>
<evidence type="ECO:0000313" key="13">
    <source>
        <dbReference type="Proteomes" id="UP000276178"/>
    </source>
</evidence>
<organism evidence="12 13">
    <name type="scientific">Brevibacillus agri</name>
    <dbReference type="NCBI Taxonomy" id="51101"/>
    <lineage>
        <taxon>Bacteria</taxon>
        <taxon>Bacillati</taxon>
        <taxon>Bacillota</taxon>
        <taxon>Bacilli</taxon>
        <taxon>Bacillales</taxon>
        <taxon>Paenibacillaceae</taxon>
        <taxon>Brevibacillus</taxon>
    </lineage>
</organism>
<sequence>MSLWNASLAVMSGLLLSAYAHPVWLLGAAGAWAAAAAFVPRAYRGRLAVYSFLSILAGLYFYGYEILQQSEMKPLAAQERTVWVRGEIASGVKRDGDVARFFADVGQWREEGESWQQLGLNETIVLRVKLSAAEEAAAVEKWRTGSELVALARLGLPQGARNPHAFDYARYLHWQGVHVVAETAFRDARVEAAASIQGSFQEWQKAGAERIESLFADRETAGYMKSLLLGLGQDVTPELESMYANLGLSHVLAISGLHVTLVTSMFMWCLDRLGVSRRWGLFATVSLLVGYVLLVGASASAVRSGLMGGVGLVCQVAGKRLDGKEVWAGALLVMLAVNPYQLWHVGFQLSFAVTLGLILFVPYSLHVFERVPVWIRTLVAVTFSAQLVSFPFLIYHFHQFSPLSWLVNLLATPVLSLLVLPLGYIAIVLALVHPALAAVPVWLTTRLLGWIHEPLYALDQQVIPFTYWPHPKWWWLLLYACFLGMLPILWNRGYHRKQDVALCLALFLGLLVAARQPLAGSDEVRITFLDVGQGDSIVVEIGTEKVYLMDAGGTMRHPAAEPWMEKRDPFEVGKDVVLPFLMARGIEKIDRAIMTHGDLDHIGGMEALVSRFSFGEVLVNGQVPEAKEAQIRELFRERGVPITTGTPGQVWSDGPEIEWKWLHPGETTLRGNDASVVLQLTAYNKTVLFTGDIERSGEAVLVQNGLSPVDVLKVAHHGSNTSSTEELLAATAPKAAVISAGVNNRYGHPAVQVLQRLGKYGTTIYRTDRHGAITLIISPAGLSWNTQQLDT</sequence>
<comment type="caution">
    <text evidence="12">The sequence shown here is derived from an EMBL/GenBank/DDBJ whole genome shotgun (WGS) entry which is preliminary data.</text>
</comment>
<dbReference type="GO" id="GO:0030420">
    <property type="term" value="P:establishment of competence for transformation"/>
    <property type="evidence" value="ECO:0007669"/>
    <property type="project" value="InterPro"/>
</dbReference>
<dbReference type="Pfam" id="PF03772">
    <property type="entry name" value="Competence"/>
    <property type="match status" value="1"/>
</dbReference>
<comment type="catalytic activity">
    <reaction evidence="8">
        <text>3',5'-cyclic UMP + H2O = UMP + H(+)</text>
        <dbReference type="Rhea" id="RHEA:70575"/>
        <dbReference type="ChEBI" id="CHEBI:15377"/>
        <dbReference type="ChEBI" id="CHEBI:15378"/>
        <dbReference type="ChEBI" id="CHEBI:57865"/>
        <dbReference type="ChEBI" id="CHEBI:184387"/>
    </reaction>
    <physiologicalReaction direction="left-to-right" evidence="8">
        <dbReference type="Rhea" id="RHEA:70576"/>
    </physiologicalReaction>
</comment>
<dbReference type="Gene3D" id="3.60.15.10">
    <property type="entry name" value="Ribonuclease Z/Hydroxyacylglutathione hydrolase-like"/>
    <property type="match status" value="1"/>
</dbReference>
<feature type="transmembrane region" description="Helical" evidence="9">
    <location>
        <begin position="375"/>
        <end position="397"/>
    </location>
</feature>
<dbReference type="Proteomes" id="UP000276178">
    <property type="component" value="Unassembled WGS sequence"/>
</dbReference>
<feature type="transmembrane region" description="Helical" evidence="9">
    <location>
        <begin position="472"/>
        <end position="489"/>
    </location>
</feature>
<dbReference type="InterPro" id="IPR052159">
    <property type="entry name" value="Competence_DNA_uptake"/>
</dbReference>
<dbReference type="SMART" id="SM00849">
    <property type="entry name" value="Lactamase_B"/>
    <property type="match status" value="1"/>
</dbReference>
<keyword evidence="5 9" id="KW-0472">Membrane</keyword>